<name>A0A3A1QTS5_9BACI</name>
<evidence type="ECO:0000313" key="1">
    <source>
        <dbReference type="EMBL" id="RIW30892.1"/>
    </source>
</evidence>
<dbReference type="AlphaFoldDB" id="A0A3A1QTS5"/>
<evidence type="ECO:0000313" key="2">
    <source>
        <dbReference type="Proteomes" id="UP000265801"/>
    </source>
</evidence>
<organism evidence="1 2">
    <name type="scientific">Bacillus salacetis</name>
    <dbReference type="NCBI Taxonomy" id="2315464"/>
    <lineage>
        <taxon>Bacteria</taxon>
        <taxon>Bacillati</taxon>
        <taxon>Bacillota</taxon>
        <taxon>Bacilli</taxon>
        <taxon>Bacillales</taxon>
        <taxon>Bacillaceae</taxon>
        <taxon>Bacillus</taxon>
    </lineage>
</organism>
<proteinExistence type="predicted"/>
<accession>A0A3A1QTS5</accession>
<dbReference type="EMBL" id="QXIR01000024">
    <property type="protein sequence ID" value="RIW30892.1"/>
    <property type="molecule type" value="Genomic_DNA"/>
</dbReference>
<dbReference type="Proteomes" id="UP000265801">
    <property type="component" value="Unassembled WGS sequence"/>
</dbReference>
<comment type="caution">
    <text evidence="1">The sequence shown here is derived from an EMBL/GenBank/DDBJ whole genome shotgun (WGS) entry which is preliminary data.</text>
</comment>
<keyword evidence="2" id="KW-1185">Reference proteome</keyword>
<gene>
    <name evidence="1" type="ORF">D3H55_16020</name>
</gene>
<sequence length="136" mass="15341">MVSWKLLEGKNYSTLEWDAIDQHAGEKDMEALREIYLGIPSSHKVTVVMPAGYGHSGSVEELGLTKIKERDVFQKDIRGITAFPDNSLDIIAEPSIEEGLECMSRVLGGLNEAKRLRESLMSEVDVNKFRIYLVRE</sequence>
<reference evidence="1 2" key="1">
    <citation type="submission" date="2018-09" db="EMBL/GenBank/DDBJ databases">
        <title>Bacillus saliacetes sp. nov., isolated from Thai shrimp paste (Ka-pi).</title>
        <authorList>
            <person name="Daroonpunt R."/>
            <person name="Tanasupawat S."/>
            <person name="Yiamsombut S."/>
        </authorList>
    </citation>
    <scope>NUCLEOTIDE SEQUENCE [LARGE SCALE GENOMIC DNA]</scope>
    <source>
        <strain evidence="1 2">SKP7-4</strain>
    </source>
</reference>
<protein>
    <submittedName>
        <fullName evidence="1">Uncharacterized protein</fullName>
    </submittedName>
</protein>